<dbReference type="PANTHER" id="PTHR28601:SF1">
    <property type="entry name" value="COILED-COIL DOMAIN-CONTAINING PROTEIN 24"/>
    <property type="match status" value="1"/>
</dbReference>
<dbReference type="AlphaFoldDB" id="A0A7J8A5L6"/>
<dbReference type="Pfam" id="PF15669">
    <property type="entry name" value="CCDC24"/>
    <property type="match status" value="1"/>
</dbReference>
<protein>
    <submittedName>
        <fullName evidence="1">Coiled-coil domain containing 24</fullName>
    </submittedName>
</protein>
<gene>
    <name evidence="1" type="ORF">mPipKuh1_002219</name>
</gene>
<reference evidence="1 2" key="1">
    <citation type="journal article" date="2020" name="Nature">
        <title>Six reference-quality genomes reveal evolution of bat adaptations.</title>
        <authorList>
            <person name="Jebb D."/>
            <person name="Huang Z."/>
            <person name="Pippel M."/>
            <person name="Hughes G.M."/>
            <person name="Lavrichenko K."/>
            <person name="Devanna P."/>
            <person name="Winkler S."/>
            <person name="Jermiin L.S."/>
            <person name="Skirmuntt E.C."/>
            <person name="Katzourakis A."/>
            <person name="Burkitt-Gray L."/>
            <person name="Ray D.A."/>
            <person name="Sullivan K.A.M."/>
            <person name="Roscito J.G."/>
            <person name="Kirilenko B.M."/>
            <person name="Davalos L.M."/>
            <person name="Corthals A.P."/>
            <person name="Power M.L."/>
            <person name="Jones G."/>
            <person name="Ransome R.D."/>
            <person name="Dechmann D.K.N."/>
            <person name="Locatelli A.G."/>
            <person name="Puechmaille S.J."/>
            <person name="Fedrigo O."/>
            <person name="Jarvis E.D."/>
            <person name="Hiller M."/>
            <person name="Vernes S.C."/>
            <person name="Myers E.W."/>
            <person name="Teeling E.C."/>
        </authorList>
    </citation>
    <scope>NUCLEOTIDE SEQUENCE [LARGE SCALE GENOMIC DNA]</scope>
    <source>
        <strain evidence="1">MPipKuh1</strain>
        <tissue evidence="1">Flight muscle</tissue>
    </source>
</reference>
<evidence type="ECO:0000313" key="1">
    <source>
        <dbReference type="EMBL" id="KAF6381436.1"/>
    </source>
</evidence>
<sequence length="136" mass="15383">MPGECPSLWELVEEHVPPPERPEVKRILGETMVDLSLELRAEVVMLRSLLREARSSRAPASDPSALLAPPPRLRDLVRRELRQLLQALRQKAVCEGRDQAQAWVQYSPRVLRFALEEPGGDFPAQEAFQTPVGEPR</sequence>
<dbReference type="InterPro" id="IPR031367">
    <property type="entry name" value="CCDC24"/>
</dbReference>
<dbReference type="EMBL" id="JACAGB010000002">
    <property type="protein sequence ID" value="KAF6381436.1"/>
    <property type="molecule type" value="Genomic_DNA"/>
</dbReference>
<comment type="caution">
    <text evidence="1">The sequence shown here is derived from an EMBL/GenBank/DDBJ whole genome shotgun (WGS) entry which is preliminary data.</text>
</comment>
<keyword evidence="2" id="KW-1185">Reference proteome</keyword>
<accession>A0A7J8A5L6</accession>
<proteinExistence type="predicted"/>
<name>A0A7J8A5L6_PIPKU</name>
<evidence type="ECO:0000313" key="2">
    <source>
        <dbReference type="Proteomes" id="UP000558488"/>
    </source>
</evidence>
<dbReference type="Proteomes" id="UP000558488">
    <property type="component" value="Unassembled WGS sequence"/>
</dbReference>
<dbReference type="PANTHER" id="PTHR28601">
    <property type="entry name" value="COILED-COIL DOMAIN-CONTAINING PROTEIN 24"/>
    <property type="match status" value="1"/>
</dbReference>
<organism evidence="1 2">
    <name type="scientific">Pipistrellus kuhlii</name>
    <name type="common">Kuhl's pipistrelle</name>
    <dbReference type="NCBI Taxonomy" id="59472"/>
    <lineage>
        <taxon>Eukaryota</taxon>
        <taxon>Metazoa</taxon>
        <taxon>Chordata</taxon>
        <taxon>Craniata</taxon>
        <taxon>Vertebrata</taxon>
        <taxon>Euteleostomi</taxon>
        <taxon>Mammalia</taxon>
        <taxon>Eutheria</taxon>
        <taxon>Laurasiatheria</taxon>
        <taxon>Chiroptera</taxon>
        <taxon>Yangochiroptera</taxon>
        <taxon>Vespertilionidae</taxon>
        <taxon>Pipistrellus</taxon>
    </lineage>
</organism>